<evidence type="ECO:0000313" key="3">
    <source>
        <dbReference type="Proteomes" id="UP001219525"/>
    </source>
</evidence>
<dbReference type="EMBL" id="JARJCW010000028">
    <property type="protein sequence ID" value="KAJ7210544.1"/>
    <property type="molecule type" value="Genomic_DNA"/>
</dbReference>
<gene>
    <name evidence="2" type="ORF">GGX14DRAFT_520560</name>
</gene>
<dbReference type="AlphaFoldDB" id="A0AAD6VEN1"/>
<reference evidence="2" key="1">
    <citation type="submission" date="2023-03" db="EMBL/GenBank/DDBJ databases">
        <title>Massive genome expansion in bonnet fungi (Mycena s.s.) driven by repeated elements and novel gene families across ecological guilds.</title>
        <authorList>
            <consortium name="Lawrence Berkeley National Laboratory"/>
            <person name="Harder C.B."/>
            <person name="Miyauchi S."/>
            <person name="Viragh M."/>
            <person name="Kuo A."/>
            <person name="Thoen E."/>
            <person name="Andreopoulos B."/>
            <person name="Lu D."/>
            <person name="Skrede I."/>
            <person name="Drula E."/>
            <person name="Henrissat B."/>
            <person name="Morin E."/>
            <person name="Kohler A."/>
            <person name="Barry K."/>
            <person name="LaButti K."/>
            <person name="Morin E."/>
            <person name="Salamov A."/>
            <person name="Lipzen A."/>
            <person name="Mereny Z."/>
            <person name="Hegedus B."/>
            <person name="Baldrian P."/>
            <person name="Stursova M."/>
            <person name="Weitz H."/>
            <person name="Taylor A."/>
            <person name="Grigoriev I.V."/>
            <person name="Nagy L.G."/>
            <person name="Martin F."/>
            <person name="Kauserud H."/>
        </authorList>
    </citation>
    <scope>NUCLEOTIDE SEQUENCE</scope>
    <source>
        <strain evidence="2">9144</strain>
    </source>
</reference>
<dbReference type="Proteomes" id="UP001219525">
    <property type="component" value="Unassembled WGS sequence"/>
</dbReference>
<feature type="compositionally biased region" description="Polar residues" evidence="1">
    <location>
        <begin position="20"/>
        <end position="31"/>
    </location>
</feature>
<name>A0AAD6VEN1_9AGAR</name>
<accession>A0AAD6VEN1</accession>
<evidence type="ECO:0000256" key="1">
    <source>
        <dbReference type="SAM" id="MobiDB-lite"/>
    </source>
</evidence>
<keyword evidence="3" id="KW-1185">Reference proteome</keyword>
<protein>
    <submittedName>
        <fullName evidence="2">Uncharacterized protein</fullName>
    </submittedName>
</protein>
<sequence>MPPRKRQKPASTAPVMPANPKSSNGPRPAQSSNGLLAVPVEILDLISMHFGPCIPIPSRVPDAAMPKEYRDRTLSLRALSQTCHHLRLVFLTLLWETWNICVSPPSGAAFYKVLGDQLQRTSLGLVSEPELLSLVKTVNVVLTRYSAAEVLPPFARCLTQMPNLHTLQITHAHRAMTTHLKDNFAGISLPSIRKIILPSWAHEVLRCCPEVRHVVCSDGQKDESKLVSAIAKCCKKVEIIEWFWLQDNSVKRLVKAAPNITQVLFERDPGVVSLFAPLTTRFLFKCRLGVGHNQQPLRHQEFGHHCNSMHASRDASNSSVCRIP</sequence>
<evidence type="ECO:0000313" key="2">
    <source>
        <dbReference type="EMBL" id="KAJ7210544.1"/>
    </source>
</evidence>
<proteinExistence type="predicted"/>
<comment type="caution">
    <text evidence="2">The sequence shown here is derived from an EMBL/GenBank/DDBJ whole genome shotgun (WGS) entry which is preliminary data.</text>
</comment>
<organism evidence="2 3">
    <name type="scientific">Mycena pura</name>
    <dbReference type="NCBI Taxonomy" id="153505"/>
    <lineage>
        <taxon>Eukaryota</taxon>
        <taxon>Fungi</taxon>
        <taxon>Dikarya</taxon>
        <taxon>Basidiomycota</taxon>
        <taxon>Agaricomycotina</taxon>
        <taxon>Agaricomycetes</taxon>
        <taxon>Agaricomycetidae</taxon>
        <taxon>Agaricales</taxon>
        <taxon>Marasmiineae</taxon>
        <taxon>Mycenaceae</taxon>
        <taxon>Mycena</taxon>
    </lineage>
</organism>
<feature type="region of interest" description="Disordered" evidence="1">
    <location>
        <begin position="1"/>
        <end position="31"/>
    </location>
</feature>